<dbReference type="RefSeq" id="XP_021546577.1">
    <property type="nucleotide sequence ID" value="XM_021690902.1"/>
</dbReference>
<feature type="region of interest" description="Disordered" evidence="1">
    <location>
        <begin position="32"/>
        <end position="59"/>
    </location>
</feature>
<dbReference type="AlphaFoldDB" id="A0A2Y9H4N1"/>
<proteinExistence type="predicted"/>
<keyword evidence="2" id="KW-1185">Reference proteome</keyword>
<name>A0A2Y9H4N1_NEOSC</name>
<protein>
    <submittedName>
        <fullName evidence="3">Uncharacterized protein LOC110581148</fullName>
    </submittedName>
</protein>
<dbReference type="Proteomes" id="UP000248481">
    <property type="component" value="Chromosome 7"/>
</dbReference>
<dbReference type="InParanoid" id="A0A2Y9H4N1"/>
<evidence type="ECO:0000256" key="1">
    <source>
        <dbReference type="SAM" id="MobiDB-lite"/>
    </source>
</evidence>
<sequence length="300" mass="31561">MCRTDQRSHSPVLAGTQPAHCSVPCPPRRPATAPFPAAAGSPTTSPCVAPAPPPPHRRRTVASAHVPACRPAVPRHAHTALFSRHPLHTCPVVSTPGTPALPRPRSSHASHTSLECRCSHYPPVSARCAHLQYLTFAPPVLIIKILALARPLGAIRQCRTARSGHVQTWLRSVPCSPVSTAVVCRQAVLARSWCKPVTTAHTATHQLFLARSSCAIQPTKPPRTAVCGQQLLLHVALASAPLLHTHLHSTNCTVTGPGPEPCCVSSCSCWGGGADSASSPSFTRLLPLQAVSSGEDVGSM</sequence>
<accession>A0A2Y9H4N1</accession>
<evidence type="ECO:0000313" key="2">
    <source>
        <dbReference type="Proteomes" id="UP000248481"/>
    </source>
</evidence>
<feature type="compositionally biased region" description="Low complexity" evidence="1">
    <location>
        <begin position="32"/>
        <end position="48"/>
    </location>
</feature>
<dbReference type="GeneID" id="110581148"/>
<feature type="region of interest" description="Disordered" evidence="1">
    <location>
        <begin position="1"/>
        <end position="20"/>
    </location>
</feature>
<gene>
    <name evidence="3" type="primary">LOC110581148</name>
</gene>
<organism evidence="2 3">
    <name type="scientific">Neomonachus schauinslandi</name>
    <name type="common">Hawaiian monk seal</name>
    <name type="synonym">Monachus schauinslandi</name>
    <dbReference type="NCBI Taxonomy" id="29088"/>
    <lineage>
        <taxon>Eukaryota</taxon>
        <taxon>Metazoa</taxon>
        <taxon>Chordata</taxon>
        <taxon>Craniata</taxon>
        <taxon>Vertebrata</taxon>
        <taxon>Euteleostomi</taxon>
        <taxon>Mammalia</taxon>
        <taxon>Eutheria</taxon>
        <taxon>Laurasiatheria</taxon>
        <taxon>Carnivora</taxon>
        <taxon>Caniformia</taxon>
        <taxon>Pinnipedia</taxon>
        <taxon>Phocidae</taxon>
        <taxon>Monachinae</taxon>
        <taxon>Monachini</taxon>
        <taxon>Neomonachus</taxon>
    </lineage>
</organism>
<dbReference type="KEGG" id="nsu:110581148"/>
<evidence type="ECO:0000313" key="3">
    <source>
        <dbReference type="RefSeq" id="XP_021546577.1"/>
    </source>
</evidence>
<reference evidence="3" key="1">
    <citation type="submission" date="2025-08" db="UniProtKB">
        <authorList>
            <consortium name="RefSeq"/>
        </authorList>
    </citation>
    <scope>IDENTIFICATION</scope>
    <source>
        <tissue evidence="3">Blood</tissue>
    </source>
</reference>